<keyword evidence="12" id="KW-0560">Oxidoreductase</keyword>
<keyword evidence="11" id="KW-1133">Transmembrane helix</keyword>
<dbReference type="VEuPathDB" id="FungiDB:SI65_05078"/>
<feature type="domain" description="CHCH" evidence="21">
    <location>
        <begin position="166"/>
        <end position="201"/>
    </location>
</feature>
<evidence type="ECO:0000256" key="19">
    <source>
        <dbReference type="ARBA" id="ARBA00033150"/>
    </source>
</evidence>
<evidence type="ECO:0000313" key="22">
    <source>
        <dbReference type="EMBL" id="ODM20091.1"/>
    </source>
</evidence>
<evidence type="ECO:0000313" key="23">
    <source>
        <dbReference type="Proteomes" id="UP000094569"/>
    </source>
</evidence>
<feature type="compositionally biased region" description="Basic and acidic residues" evidence="20">
    <location>
        <begin position="271"/>
        <end position="293"/>
    </location>
</feature>
<evidence type="ECO:0000259" key="21">
    <source>
        <dbReference type="Pfam" id="PF06747"/>
    </source>
</evidence>
<dbReference type="InterPro" id="IPR010625">
    <property type="entry name" value="CHCH"/>
</dbReference>
<name>A0A1E3BH34_ASPCR</name>
<dbReference type="AlphaFoldDB" id="A0A1E3BH34"/>
<evidence type="ECO:0000256" key="8">
    <source>
        <dbReference type="ARBA" id="ARBA00022927"/>
    </source>
</evidence>
<evidence type="ECO:0000256" key="16">
    <source>
        <dbReference type="ARBA" id="ARBA00023157"/>
    </source>
</evidence>
<evidence type="ECO:0000256" key="18">
    <source>
        <dbReference type="ARBA" id="ARBA00024980"/>
    </source>
</evidence>
<evidence type="ECO:0000256" key="2">
    <source>
        <dbReference type="ARBA" id="ARBA00001973"/>
    </source>
</evidence>
<feature type="region of interest" description="Disordered" evidence="20">
    <location>
        <begin position="83"/>
        <end position="147"/>
    </location>
</feature>
<dbReference type="FunFam" id="1.10.287.2900:FF:000002">
    <property type="entry name" value="Mitochondrial intermembrane space import and assembly protein"/>
    <property type="match status" value="1"/>
</dbReference>
<dbReference type="OrthoDB" id="7481291at2759"/>
<evidence type="ECO:0000256" key="15">
    <source>
        <dbReference type="ARBA" id="ARBA00023136"/>
    </source>
</evidence>
<keyword evidence="6" id="KW-0812">Transmembrane</keyword>
<comment type="subcellular location">
    <subcellularLocation>
        <location evidence="3">Mitochondrion inner membrane</location>
        <topology evidence="3">Single-pass type II membrane protein</topology>
        <orientation evidence="3">Intermembrane side</orientation>
    </subcellularLocation>
</comment>
<keyword evidence="10" id="KW-0735">Signal-anchor</keyword>
<keyword evidence="7" id="KW-0999">Mitochondrion inner membrane</keyword>
<evidence type="ECO:0000256" key="17">
    <source>
        <dbReference type="ARBA" id="ARBA00023284"/>
    </source>
</evidence>
<feature type="region of interest" description="Disordered" evidence="20">
    <location>
        <begin position="211"/>
        <end position="293"/>
    </location>
</feature>
<protein>
    <recommendedName>
        <fullName evidence="4">Mitochondrial intermembrane space import and assembly protein 40</fullName>
    </recommendedName>
    <alternativeName>
        <fullName evidence="19">Mitochondrial import inner membrane translocase TIM40</fullName>
    </alternativeName>
</protein>
<keyword evidence="13" id="KW-0811">Translocation</keyword>
<gene>
    <name evidence="22" type="ORF">SI65_05078</name>
</gene>
<dbReference type="GO" id="GO:0005758">
    <property type="term" value="C:mitochondrial intermembrane space"/>
    <property type="evidence" value="ECO:0007669"/>
    <property type="project" value="TreeGrafter"/>
</dbReference>
<keyword evidence="16" id="KW-1015">Disulfide bond</keyword>
<evidence type="ECO:0000256" key="13">
    <source>
        <dbReference type="ARBA" id="ARBA00023010"/>
    </source>
</evidence>
<comment type="cofactor">
    <cofactor evidence="2">
        <name>Cu(2+)</name>
        <dbReference type="ChEBI" id="CHEBI:29036"/>
    </cofactor>
</comment>
<evidence type="ECO:0000256" key="7">
    <source>
        <dbReference type="ARBA" id="ARBA00022792"/>
    </source>
</evidence>
<evidence type="ECO:0000256" key="10">
    <source>
        <dbReference type="ARBA" id="ARBA00022968"/>
    </source>
</evidence>
<keyword evidence="15" id="KW-0472">Membrane</keyword>
<evidence type="ECO:0000256" key="14">
    <source>
        <dbReference type="ARBA" id="ARBA00023128"/>
    </source>
</evidence>
<comment type="function">
    <text evidence="18">Required for the import and folding of small cysteine-containing proteins (small Tim) in the mitochondrial intermembrane space (IMS). Forms a redox cycle with ERV1 that involves a disulfide relay system. Precursor proteins to be imported into the IMS are translocated in their reduced form into the mitochondria. The oxidized form of MIA40 forms a transient intermolecular disulfide bridge with the reduced precursor protein, resulting in oxidation of the precursor protein that now contains an intramolecular disulfide bond and is able to undergo folding in the IMS.</text>
</comment>
<evidence type="ECO:0000256" key="12">
    <source>
        <dbReference type="ARBA" id="ARBA00023002"/>
    </source>
</evidence>
<evidence type="ECO:0000256" key="20">
    <source>
        <dbReference type="SAM" id="MobiDB-lite"/>
    </source>
</evidence>
<evidence type="ECO:0000256" key="4">
    <source>
        <dbReference type="ARBA" id="ARBA00013714"/>
    </source>
</evidence>
<comment type="cofactor">
    <cofactor evidence="1">
        <name>Zn(2+)</name>
        <dbReference type="ChEBI" id="CHEBI:29105"/>
    </cofactor>
</comment>
<evidence type="ECO:0000256" key="5">
    <source>
        <dbReference type="ARBA" id="ARBA00022448"/>
    </source>
</evidence>
<proteinExistence type="predicted"/>
<evidence type="ECO:0000256" key="1">
    <source>
        <dbReference type="ARBA" id="ARBA00001947"/>
    </source>
</evidence>
<sequence length="293" mass="31681">MFLPASRALLRSPSTPFVAVRGPASRRLVSTASSSGTPKSRSWKNTVVRVGLAAGAVYYYNTSDIFAGQPSFSLRNQPYGYEPVDEKSLPTLNSIEPKIRKEREQERQREQAARAAAATPADGTTPGGKSPEQLEEEAGQEAAFNPETGEINWDCPCLGGMAHGPCGEEFKAAFSCFVYSNDEPKGIDCIEKFKGMQDCFRAHPDVYGAELEDDDAPAENPAAPSKEEVSAAVKADAASHPDEKHARAKEVKTQVASAAAKEGEQAESEELIPKTWHDTESKNTESKAQKSEK</sequence>
<evidence type="ECO:0000256" key="11">
    <source>
        <dbReference type="ARBA" id="ARBA00022989"/>
    </source>
</evidence>
<keyword evidence="5" id="KW-0813">Transport</keyword>
<dbReference type="PANTHER" id="PTHR21622:SF0">
    <property type="entry name" value="COILED-COIL-HELIX-COILED-COIL-HELIX DOMAIN CONTAINING 4"/>
    <property type="match status" value="1"/>
</dbReference>
<dbReference type="GO" id="GO:0045041">
    <property type="term" value="P:protein import into mitochondrial intermembrane space"/>
    <property type="evidence" value="ECO:0007669"/>
    <property type="project" value="InterPro"/>
</dbReference>
<dbReference type="GO" id="GO:0005743">
    <property type="term" value="C:mitochondrial inner membrane"/>
    <property type="evidence" value="ECO:0007669"/>
    <property type="project" value="UniProtKB-SubCell"/>
</dbReference>
<keyword evidence="9" id="KW-0809">Transit peptide</keyword>
<evidence type="ECO:0000256" key="6">
    <source>
        <dbReference type="ARBA" id="ARBA00022692"/>
    </source>
</evidence>
<feature type="compositionally biased region" description="Basic and acidic residues" evidence="20">
    <location>
        <begin position="237"/>
        <end position="252"/>
    </location>
</feature>
<dbReference type="GO" id="GO:0015035">
    <property type="term" value="F:protein-disulfide reductase activity"/>
    <property type="evidence" value="ECO:0007669"/>
    <property type="project" value="InterPro"/>
</dbReference>
<keyword evidence="14" id="KW-0496">Mitochondrion</keyword>
<organism evidence="22 23">
    <name type="scientific">Aspergillus cristatus</name>
    <name type="common">Chinese Fuzhuan brick tea-fermentation fungus</name>
    <name type="synonym">Eurotium cristatum</name>
    <dbReference type="NCBI Taxonomy" id="573508"/>
    <lineage>
        <taxon>Eukaryota</taxon>
        <taxon>Fungi</taxon>
        <taxon>Dikarya</taxon>
        <taxon>Ascomycota</taxon>
        <taxon>Pezizomycotina</taxon>
        <taxon>Eurotiomycetes</taxon>
        <taxon>Eurotiomycetidae</taxon>
        <taxon>Eurotiales</taxon>
        <taxon>Aspergillaceae</taxon>
        <taxon>Aspergillus</taxon>
        <taxon>Aspergillus subgen. Aspergillus</taxon>
    </lineage>
</organism>
<feature type="compositionally biased region" description="Basic and acidic residues" evidence="20">
    <location>
        <begin position="97"/>
        <end position="112"/>
    </location>
</feature>
<dbReference type="PROSITE" id="PS51808">
    <property type="entry name" value="CHCH"/>
    <property type="match status" value="1"/>
</dbReference>
<dbReference type="EMBL" id="JXNT01000004">
    <property type="protein sequence ID" value="ODM20091.1"/>
    <property type="molecule type" value="Genomic_DNA"/>
</dbReference>
<dbReference type="STRING" id="573508.A0A1E3BH34"/>
<reference evidence="22 23" key="1">
    <citation type="journal article" date="2016" name="BMC Genomics">
        <title>Comparative genomic and transcriptomic analyses of the Fuzhuan brick tea-fermentation fungus Aspergillus cristatus.</title>
        <authorList>
            <person name="Ge Y."/>
            <person name="Wang Y."/>
            <person name="Liu Y."/>
            <person name="Tan Y."/>
            <person name="Ren X."/>
            <person name="Zhang X."/>
            <person name="Hyde K.D."/>
            <person name="Liu Y."/>
            <person name="Liu Z."/>
        </authorList>
    </citation>
    <scope>NUCLEOTIDE SEQUENCE [LARGE SCALE GENOMIC DNA]</scope>
    <source>
        <strain evidence="22 23">GZAAS20.1005</strain>
    </source>
</reference>
<keyword evidence="8" id="KW-0653">Protein transport</keyword>
<evidence type="ECO:0000256" key="3">
    <source>
        <dbReference type="ARBA" id="ARBA00004164"/>
    </source>
</evidence>
<comment type="caution">
    <text evidence="22">The sequence shown here is derived from an EMBL/GenBank/DDBJ whole genome shotgun (WGS) entry which is preliminary data.</text>
</comment>
<dbReference type="InterPro" id="IPR039289">
    <property type="entry name" value="CHCHD4"/>
</dbReference>
<dbReference type="Pfam" id="PF06747">
    <property type="entry name" value="CHCH"/>
    <property type="match status" value="1"/>
</dbReference>
<dbReference type="Gene3D" id="1.10.287.2900">
    <property type="match status" value="1"/>
</dbReference>
<keyword evidence="23" id="KW-1185">Reference proteome</keyword>
<dbReference type="Proteomes" id="UP000094569">
    <property type="component" value="Unassembled WGS sequence"/>
</dbReference>
<keyword evidence="17" id="KW-0676">Redox-active center</keyword>
<evidence type="ECO:0000256" key="9">
    <source>
        <dbReference type="ARBA" id="ARBA00022946"/>
    </source>
</evidence>
<dbReference type="PANTHER" id="PTHR21622">
    <property type="entry name" value="COILED-COIL-HELIX-COILED-COIL-HELIX DOMAIN CONTAINING 4"/>
    <property type="match status" value="1"/>
</dbReference>
<accession>A0A1E3BH34</accession>